<evidence type="ECO:0000313" key="3">
    <source>
        <dbReference type="EMBL" id="KAJ9665036.1"/>
    </source>
</evidence>
<keyword evidence="4" id="KW-1185">Reference proteome</keyword>
<evidence type="ECO:0000259" key="2">
    <source>
        <dbReference type="Pfam" id="PF10354"/>
    </source>
</evidence>
<dbReference type="InterPro" id="IPR029063">
    <property type="entry name" value="SAM-dependent_MTases_sf"/>
</dbReference>
<dbReference type="PANTHER" id="PTHR11538:SF26">
    <property type="entry name" value="FERREDOXIN-FOLD ANTICODON-BINDING DOMAIN-CONTAINING PROTEIN 1"/>
    <property type="match status" value="1"/>
</dbReference>
<evidence type="ECO:0000313" key="4">
    <source>
        <dbReference type="Proteomes" id="UP001172684"/>
    </source>
</evidence>
<dbReference type="SUPFAM" id="SSF53335">
    <property type="entry name" value="S-adenosyl-L-methionine-dependent methyltransferases"/>
    <property type="match status" value="1"/>
</dbReference>
<feature type="domain" description="25S rRNA (uridine-N(3))-methyltransferase BMT5-like" evidence="2">
    <location>
        <begin position="64"/>
        <end position="227"/>
    </location>
</feature>
<feature type="region of interest" description="Disordered" evidence="1">
    <location>
        <begin position="1"/>
        <end position="56"/>
    </location>
</feature>
<dbReference type="PANTHER" id="PTHR11538">
    <property type="entry name" value="PHENYLALANYL-TRNA SYNTHETASE"/>
    <property type="match status" value="1"/>
</dbReference>
<sequence length="279" mass="31572">MGKHKLKNSKHRKYHDSIHAKHAPKKPFAAQQPPPKPTPRPQKSTKQPQHSRPEIPFEPHDRILLIGEGDFSFATSLLTHHGCADLTATCFDSAEELGRKYPQAAGHIAALEAAGMSMLYGVDATKLDKRKEIKRERWDRVVFNFPHVGGKTRDVNRQVRYNQELLVAFFRAALPLLVPDGTIIVTLFEGEPYTLWNIRDLARHVGLRVGRSFRFSADAYPGYKHARTLGNIEGDGGWKGEERPARTYVFEKAEEGGQTREPDGKKRRRDEDSDEDSDG</sequence>
<dbReference type="EMBL" id="JAPDRL010000033">
    <property type="protein sequence ID" value="KAJ9665036.1"/>
    <property type="molecule type" value="Genomic_DNA"/>
</dbReference>
<feature type="compositionally biased region" description="Basic and acidic residues" evidence="1">
    <location>
        <begin position="236"/>
        <end position="264"/>
    </location>
</feature>
<evidence type="ECO:0000256" key="1">
    <source>
        <dbReference type="SAM" id="MobiDB-lite"/>
    </source>
</evidence>
<protein>
    <recommendedName>
        <fullName evidence="2">25S rRNA (uridine-N(3))-methyltransferase BMT5-like domain-containing protein</fullName>
    </recommendedName>
</protein>
<organism evidence="3 4">
    <name type="scientific">Coniosporium apollinis</name>
    <dbReference type="NCBI Taxonomy" id="61459"/>
    <lineage>
        <taxon>Eukaryota</taxon>
        <taxon>Fungi</taxon>
        <taxon>Dikarya</taxon>
        <taxon>Ascomycota</taxon>
        <taxon>Pezizomycotina</taxon>
        <taxon>Dothideomycetes</taxon>
        <taxon>Dothideomycetes incertae sedis</taxon>
        <taxon>Coniosporium</taxon>
    </lineage>
</organism>
<comment type="caution">
    <text evidence="3">The sequence shown here is derived from an EMBL/GenBank/DDBJ whole genome shotgun (WGS) entry which is preliminary data.</text>
</comment>
<dbReference type="Pfam" id="PF10354">
    <property type="entry name" value="BMT5-like"/>
    <property type="match status" value="1"/>
</dbReference>
<name>A0ABQ9NTQ7_9PEZI</name>
<accession>A0ABQ9NTQ7</accession>
<dbReference type="Proteomes" id="UP001172684">
    <property type="component" value="Unassembled WGS sequence"/>
</dbReference>
<dbReference type="InterPro" id="IPR019446">
    <property type="entry name" value="BMT5-like"/>
</dbReference>
<reference evidence="3" key="1">
    <citation type="submission" date="2022-10" db="EMBL/GenBank/DDBJ databases">
        <title>Culturing micro-colonial fungi from biological soil crusts in the Mojave desert and describing Neophaeococcomyces mojavensis, and introducing the new genera and species Taxawa tesnikishii.</title>
        <authorList>
            <person name="Kurbessoian T."/>
            <person name="Stajich J.E."/>
        </authorList>
    </citation>
    <scope>NUCLEOTIDE SEQUENCE</scope>
    <source>
        <strain evidence="3">TK_1</strain>
    </source>
</reference>
<feature type="region of interest" description="Disordered" evidence="1">
    <location>
        <begin position="231"/>
        <end position="279"/>
    </location>
</feature>
<feature type="compositionally biased region" description="Basic residues" evidence="1">
    <location>
        <begin position="1"/>
        <end position="25"/>
    </location>
</feature>
<proteinExistence type="predicted"/>
<gene>
    <name evidence="3" type="ORF">H2201_004901</name>
</gene>